<comment type="similarity">
    <text evidence="1">Belongs to the short-chain dehydrogenases/reductases (SDR) family.</text>
</comment>
<dbReference type="Pfam" id="PF13561">
    <property type="entry name" value="adh_short_C2"/>
    <property type="match status" value="1"/>
</dbReference>
<reference evidence="4" key="1">
    <citation type="journal article" date="2023" name="Mol. Phylogenet. Evol.">
        <title>Genome-scale phylogeny and comparative genomics of the fungal order Sordariales.</title>
        <authorList>
            <person name="Hensen N."/>
            <person name="Bonometti L."/>
            <person name="Westerberg I."/>
            <person name="Brannstrom I.O."/>
            <person name="Guillou S."/>
            <person name="Cros-Aarteil S."/>
            <person name="Calhoun S."/>
            <person name="Haridas S."/>
            <person name="Kuo A."/>
            <person name="Mondo S."/>
            <person name="Pangilinan J."/>
            <person name="Riley R."/>
            <person name="LaButti K."/>
            <person name="Andreopoulos B."/>
            <person name="Lipzen A."/>
            <person name="Chen C."/>
            <person name="Yan M."/>
            <person name="Daum C."/>
            <person name="Ng V."/>
            <person name="Clum A."/>
            <person name="Steindorff A."/>
            <person name="Ohm R.A."/>
            <person name="Martin F."/>
            <person name="Silar P."/>
            <person name="Natvig D.O."/>
            <person name="Lalanne C."/>
            <person name="Gautier V."/>
            <person name="Ament-Velasquez S.L."/>
            <person name="Kruys A."/>
            <person name="Hutchinson M.I."/>
            <person name="Powell A.J."/>
            <person name="Barry K."/>
            <person name="Miller A.N."/>
            <person name="Grigoriev I.V."/>
            <person name="Debuchy R."/>
            <person name="Gladieux P."/>
            <person name="Hiltunen Thoren M."/>
            <person name="Johannesson H."/>
        </authorList>
    </citation>
    <scope>NUCLEOTIDE SEQUENCE</scope>
    <source>
        <strain evidence="4">CBS 990.96</strain>
    </source>
</reference>
<organism evidence="4 5">
    <name type="scientific">Podospora fimiseda</name>
    <dbReference type="NCBI Taxonomy" id="252190"/>
    <lineage>
        <taxon>Eukaryota</taxon>
        <taxon>Fungi</taxon>
        <taxon>Dikarya</taxon>
        <taxon>Ascomycota</taxon>
        <taxon>Pezizomycotina</taxon>
        <taxon>Sordariomycetes</taxon>
        <taxon>Sordariomycetidae</taxon>
        <taxon>Sordariales</taxon>
        <taxon>Podosporaceae</taxon>
        <taxon>Podospora</taxon>
    </lineage>
</organism>
<dbReference type="AlphaFoldDB" id="A0AAN7BLU3"/>
<comment type="caution">
    <text evidence="4">The sequence shown here is derived from an EMBL/GenBank/DDBJ whole genome shotgun (WGS) entry which is preliminary data.</text>
</comment>
<dbReference type="PANTHER" id="PTHR43618:SF18">
    <property type="entry name" value="SHORT CHAIN DEHYDROGENASE_REDUCTASE FAMILY (AFU_ORTHOLOGUE AFUA_5G12480)"/>
    <property type="match status" value="1"/>
</dbReference>
<keyword evidence="5" id="KW-1185">Reference proteome</keyword>
<dbReference type="Proteomes" id="UP001301958">
    <property type="component" value="Unassembled WGS sequence"/>
</dbReference>
<accession>A0AAN7BLU3</accession>
<dbReference type="PANTHER" id="PTHR43618">
    <property type="entry name" value="7-ALPHA-HYDROXYSTEROID DEHYDROGENASE"/>
    <property type="match status" value="1"/>
</dbReference>
<keyword evidence="2" id="KW-0521">NADP</keyword>
<protein>
    <submittedName>
        <fullName evidence="4">NAD(P)-binding protein</fullName>
    </submittedName>
</protein>
<sequence length="304" mass="32134">MLTSPSILAENLFNVEDVVAVVTGGGTGIGLMAAQALEANGAKAVYIVGRRMDVLENAAKTAEHGKIIPVQGNVTSRADMQGLISRLETEQGRLDILIHCAGAMLTHHPGFKVPEDGSVEKLQETLLAETEKDWSAQFAVNTTAVYFLTAACLGLLKSGSEFWKNQQTTSGKNVARTSQVITAVGISAYSRFMGSCMGYVASKAAVLQLMKTMATVLAPTEIRFNSLAPGIFPTEITAGKGRLDDQNRNFLGPVDRSQVPQGRAGNAQDIAGAILYLCGKGGFYVNGSTVVVDGGRLSLFPASY</sequence>
<dbReference type="InterPro" id="IPR020904">
    <property type="entry name" value="Sc_DH/Rdtase_CS"/>
</dbReference>
<evidence type="ECO:0000256" key="3">
    <source>
        <dbReference type="ARBA" id="ARBA00023002"/>
    </source>
</evidence>
<name>A0AAN7BLU3_9PEZI</name>
<evidence type="ECO:0000313" key="4">
    <source>
        <dbReference type="EMBL" id="KAK4225657.1"/>
    </source>
</evidence>
<gene>
    <name evidence="4" type="ORF">QBC38DRAFT_254929</name>
</gene>
<keyword evidence="3" id="KW-0560">Oxidoreductase</keyword>
<dbReference type="InterPro" id="IPR052178">
    <property type="entry name" value="Sec_Metab_Biosynth_SDR"/>
</dbReference>
<dbReference type="InterPro" id="IPR002347">
    <property type="entry name" value="SDR_fam"/>
</dbReference>
<evidence type="ECO:0000313" key="5">
    <source>
        <dbReference type="Proteomes" id="UP001301958"/>
    </source>
</evidence>
<dbReference type="InterPro" id="IPR036291">
    <property type="entry name" value="NAD(P)-bd_dom_sf"/>
</dbReference>
<dbReference type="EMBL" id="MU865362">
    <property type="protein sequence ID" value="KAK4225657.1"/>
    <property type="molecule type" value="Genomic_DNA"/>
</dbReference>
<dbReference type="SUPFAM" id="SSF51735">
    <property type="entry name" value="NAD(P)-binding Rossmann-fold domains"/>
    <property type="match status" value="1"/>
</dbReference>
<dbReference type="PROSITE" id="PS00061">
    <property type="entry name" value="ADH_SHORT"/>
    <property type="match status" value="1"/>
</dbReference>
<dbReference type="PRINTS" id="PR00081">
    <property type="entry name" value="GDHRDH"/>
</dbReference>
<dbReference type="CDD" id="cd05233">
    <property type="entry name" value="SDR_c"/>
    <property type="match status" value="1"/>
</dbReference>
<dbReference type="GO" id="GO:0016491">
    <property type="term" value="F:oxidoreductase activity"/>
    <property type="evidence" value="ECO:0007669"/>
    <property type="project" value="UniProtKB-KW"/>
</dbReference>
<reference evidence="4" key="2">
    <citation type="submission" date="2023-05" db="EMBL/GenBank/DDBJ databases">
        <authorList>
            <consortium name="Lawrence Berkeley National Laboratory"/>
            <person name="Steindorff A."/>
            <person name="Hensen N."/>
            <person name="Bonometti L."/>
            <person name="Westerberg I."/>
            <person name="Brannstrom I.O."/>
            <person name="Guillou S."/>
            <person name="Cros-Aarteil S."/>
            <person name="Calhoun S."/>
            <person name="Haridas S."/>
            <person name="Kuo A."/>
            <person name="Mondo S."/>
            <person name="Pangilinan J."/>
            <person name="Riley R."/>
            <person name="Labutti K."/>
            <person name="Andreopoulos B."/>
            <person name="Lipzen A."/>
            <person name="Chen C."/>
            <person name="Yanf M."/>
            <person name="Daum C."/>
            <person name="Ng V."/>
            <person name="Clum A."/>
            <person name="Ohm R."/>
            <person name="Martin F."/>
            <person name="Silar P."/>
            <person name="Natvig D."/>
            <person name="Lalanne C."/>
            <person name="Gautier V."/>
            <person name="Ament-Velasquez S.L."/>
            <person name="Kruys A."/>
            <person name="Hutchinson M.I."/>
            <person name="Powell A.J."/>
            <person name="Barry K."/>
            <person name="Miller A.N."/>
            <person name="Grigoriev I.V."/>
            <person name="Debuchy R."/>
            <person name="Gladieux P."/>
            <person name="Thoren M.H."/>
            <person name="Johannesson H."/>
        </authorList>
    </citation>
    <scope>NUCLEOTIDE SEQUENCE</scope>
    <source>
        <strain evidence="4">CBS 990.96</strain>
    </source>
</reference>
<evidence type="ECO:0000256" key="1">
    <source>
        <dbReference type="ARBA" id="ARBA00006484"/>
    </source>
</evidence>
<evidence type="ECO:0000256" key="2">
    <source>
        <dbReference type="ARBA" id="ARBA00022857"/>
    </source>
</evidence>
<dbReference type="Gene3D" id="3.40.50.720">
    <property type="entry name" value="NAD(P)-binding Rossmann-like Domain"/>
    <property type="match status" value="1"/>
</dbReference>
<proteinExistence type="inferred from homology"/>